<gene>
    <name evidence="2" type="ORF">DPMN_059872</name>
</gene>
<accession>A0A9D4HGZ6</accession>
<feature type="compositionally biased region" description="Polar residues" evidence="1">
    <location>
        <begin position="1"/>
        <end position="18"/>
    </location>
</feature>
<protein>
    <submittedName>
        <fullName evidence="2">Uncharacterized protein</fullName>
    </submittedName>
</protein>
<feature type="compositionally biased region" description="Basic and acidic residues" evidence="1">
    <location>
        <begin position="44"/>
        <end position="55"/>
    </location>
</feature>
<sequence>MRNIFPQQTPSNEPTSTTEHQHPARPSTLPRGLQLQALNGQTSRGDKKEFSKKDFPLTPDIGSTRPIDFVKCSKQTMGKSKSAEELT</sequence>
<keyword evidence="3" id="KW-1185">Reference proteome</keyword>
<dbReference type="AlphaFoldDB" id="A0A9D4HGZ6"/>
<evidence type="ECO:0000256" key="1">
    <source>
        <dbReference type="SAM" id="MobiDB-lite"/>
    </source>
</evidence>
<feature type="region of interest" description="Disordered" evidence="1">
    <location>
        <begin position="1"/>
        <end position="66"/>
    </location>
</feature>
<name>A0A9D4HGZ6_DREPO</name>
<evidence type="ECO:0000313" key="3">
    <source>
        <dbReference type="Proteomes" id="UP000828390"/>
    </source>
</evidence>
<evidence type="ECO:0000313" key="2">
    <source>
        <dbReference type="EMBL" id="KAH3717094.1"/>
    </source>
</evidence>
<reference evidence="2" key="2">
    <citation type="submission" date="2020-11" db="EMBL/GenBank/DDBJ databases">
        <authorList>
            <person name="McCartney M.A."/>
            <person name="Auch B."/>
            <person name="Kono T."/>
            <person name="Mallez S."/>
            <person name="Becker A."/>
            <person name="Gohl D.M."/>
            <person name="Silverstein K.A.T."/>
            <person name="Koren S."/>
            <person name="Bechman K.B."/>
            <person name="Herman A."/>
            <person name="Abrahante J.E."/>
            <person name="Garbe J."/>
        </authorList>
    </citation>
    <scope>NUCLEOTIDE SEQUENCE</scope>
    <source>
        <strain evidence="2">Duluth1</strain>
        <tissue evidence="2">Whole animal</tissue>
    </source>
</reference>
<proteinExistence type="predicted"/>
<organism evidence="2 3">
    <name type="scientific">Dreissena polymorpha</name>
    <name type="common">Zebra mussel</name>
    <name type="synonym">Mytilus polymorpha</name>
    <dbReference type="NCBI Taxonomy" id="45954"/>
    <lineage>
        <taxon>Eukaryota</taxon>
        <taxon>Metazoa</taxon>
        <taxon>Spiralia</taxon>
        <taxon>Lophotrochozoa</taxon>
        <taxon>Mollusca</taxon>
        <taxon>Bivalvia</taxon>
        <taxon>Autobranchia</taxon>
        <taxon>Heteroconchia</taxon>
        <taxon>Euheterodonta</taxon>
        <taxon>Imparidentia</taxon>
        <taxon>Neoheterodontei</taxon>
        <taxon>Myida</taxon>
        <taxon>Dreissenoidea</taxon>
        <taxon>Dreissenidae</taxon>
        <taxon>Dreissena</taxon>
    </lineage>
</organism>
<comment type="caution">
    <text evidence="2">The sequence shown here is derived from an EMBL/GenBank/DDBJ whole genome shotgun (WGS) entry which is preliminary data.</text>
</comment>
<reference evidence="2" key="1">
    <citation type="journal article" date="2019" name="bioRxiv">
        <title>The Genome of the Zebra Mussel, Dreissena polymorpha: A Resource for Invasive Species Research.</title>
        <authorList>
            <person name="McCartney M.A."/>
            <person name="Auch B."/>
            <person name="Kono T."/>
            <person name="Mallez S."/>
            <person name="Zhang Y."/>
            <person name="Obille A."/>
            <person name="Becker A."/>
            <person name="Abrahante J.E."/>
            <person name="Garbe J."/>
            <person name="Badalamenti J.P."/>
            <person name="Herman A."/>
            <person name="Mangelson H."/>
            <person name="Liachko I."/>
            <person name="Sullivan S."/>
            <person name="Sone E.D."/>
            <person name="Koren S."/>
            <person name="Silverstein K.A.T."/>
            <person name="Beckman K.B."/>
            <person name="Gohl D.M."/>
        </authorList>
    </citation>
    <scope>NUCLEOTIDE SEQUENCE</scope>
    <source>
        <strain evidence="2">Duluth1</strain>
        <tissue evidence="2">Whole animal</tissue>
    </source>
</reference>
<dbReference type="Proteomes" id="UP000828390">
    <property type="component" value="Unassembled WGS sequence"/>
</dbReference>
<dbReference type="EMBL" id="JAIWYP010000013">
    <property type="protein sequence ID" value="KAH3717094.1"/>
    <property type="molecule type" value="Genomic_DNA"/>
</dbReference>